<sequence length="308" mass="32917">MEEMIVANLQKDIADATEAVAAMLAADMPAKSACGWGKNNDPSSLLTRVRRAPGRNVSLAVLHQEAPAELKQYTKDGATFAMWLRHRTGLLKVNGLPGEEFVVFAGSAKEQAAEHEAALDPQAEEFNPLYGLDLCEMAEYMAYDEACNDLAAFMSYFEEGQSGTEYVLPDDFAESGVAGLDSLDDLLNSEVLELQTIGPPPGLTLEVDPGHEAEQVVKAGGLNPKAAEFRPTKALPDSDKVIRSRRVKTGVPDMIPEEPITGSSETASGGEDPAIAYEESISGEDEDEVATAKAAAVEWHAVAQSSMT</sequence>
<evidence type="ECO:0000256" key="1">
    <source>
        <dbReference type="SAM" id="MobiDB-lite"/>
    </source>
</evidence>
<feature type="region of interest" description="Disordered" evidence="1">
    <location>
        <begin position="250"/>
        <end position="292"/>
    </location>
</feature>
<proteinExistence type="predicted"/>
<accession>A0A812RC50</accession>
<dbReference type="AlphaFoldDB" id="A0A812RC50"/>
<keyword evidence="3" id="KW-1185">Reference proteome</keyword>
<dbReference type="OrthoDB" id="428484at2759"/>
<gene>
    <name evidence="2" type="ORF">SNAT2548_LOCUS23554</name>
</gene>
<name>A0A812RC50_9DINO</name>
<evidence type="ECO:0000313" key="2">
    <source>
        <dbReference type="EMBL" id="CAE7433772.1"/>
    </source>
</evidence>
<protein>
    <submittedName>
        <fullName evidence="2">Uncharacterized protein</fullName>
    </submittedName>
</protein>
<comment type="caution">
    <text evidence="2">The sequence shown here is derived from an EMBL/GenBank/DDBJ whole genome shotgun (WGS) entry which is preliminary data.</text>
</comment>
<reference evidence="2" key="1">
    <citation type="submission" date="2021-02" db="EMBL/GenBank/DDBJ databases">
        <authorList>
            <person name="Dougan E. K."/>
            <person name="Rhodes N."/>
            <person name="Thang M."/>
            <person name="Chan C."/>
        </authorList>
    </citation>
    <scope>NUCLEOTIDE SEQUENCE</scope>
</reference>
<dbReference type="EMBL" id="CAJNDS010002326">
    <property type="protein sequence ID" value="CAE7433772.1"/>
    <property type="molecule type" value="Genomic_DNA"/>
</dbReference>
<evidence type="ECO:0000313" key="3">
    <source>
        <dbReference type="Proteomes" id="UP000604046"/>
    </source>
</evidence>
<dbReference type="Proteomes" id="UP000604046">
    <property type="component" value="Unassembled WGS sequence"/>
</dbReference>
<organism evidence="2 3">
    <name type="scientific">Symbiodinium natans</name>
    <dbReference type="NCBI Taxonomy" id="878477"/>
    <lineage>
        <taxon>Eukaryota</taxon>
        <taxon>Sar</taxon>
        <taxon>Alveolata</taxon>
        <taxon>Dinophyceae</taxon>
        <taxon>Suessiales</taxon>
        <taxon>Symbiodiniaceae</taxon>
        <taxon>Symbiodinium</taxon>
    </lineage>
</organism>